<protein>
    <submittedName>
        <fullName evidence="2">Anti-anti-sigma regulatory factor (Antagonist of anti-sigma factor)</fullName>
    </submittedName>
</protein>
<name>A0A1H5Q3Z0_9PSEU</name>
<feature type="domain" description="STAS" evidence="1">
    <location>
        <begin position="78"/>
        <end position="156"/>
    </location>
</feature>
<accession>A0A1H5Q3Z0</accession>
<dbReference type="STRING" id="218821.SAMN05421837_101546"/>
<reference evidence="3" key="1">
    <citation type="submission" date="2016-10" db="EMBL/GenBank/DDBJ databases">
        <authorList>
            <person name="Varghese N."/>
            <person name="Submissions S."/>
        </authorList>
    </citation>
    <scope>NUCLEOTIDE SEQUENCE [LARGE SCALE GENOMIC DNA]</scope>
    <source>
        <strain evidence="3">DSM 44654</strain>
    </source>
</reference>
<dbReference type="SUPFAM" id="SSF52091">
    <property type="entry name" value="SpoIIaa-like"/>
    <property type="match status" value="1"/>
</dbReference>
<sequence length="174" mass="17998">MQVAVSLHTPEAGKILVCAKVDVVGTVYPVNVHLEPPEPVMKIQKPPRLSRAFGRSTPGALCEPFSVTTTFPGGRCTLLVVVGDLDLSTVAIFVECAEIALRRGGALVVDLGGVTFCTGAGFRTLHGVQRTADEAAVPVAWVVGTPALRRLLRGSGAAGFSCYGDRADALAAAG</sequence>
<dbReference type="Gene3D" id="3.30.750.24">
    <property type="entry name" value="STAS domain"/>
    <property type="match status" value="1"/>
</dbReference>
<dbReference type="Proteomes" id="UP000198878">
    <property type="component" value="Unassembled WGS sequence"/>
</dbReference>
<dbReference type="PROSITE" id="PS50801">
    <property type="entry name" value="STAS"/>
    <property type="match status" value="1"/>
</dbReference>
<dbReference type="AlphaFoldDB" id="A0A1H5Q3Z0"/>
<gene>
    <name evidence="2" type="ORF">SAMN05421837_101546</name>
</gene>
<proteinExistence type="predicted"/>
<dbReference type="InterPro" id="IPR058548">
    <property type="entry name" value="MlaB-like_STAS"/>
</dbReference>
<organism evidence="2 3">
    <name type="scientific">Amycolatopsis pretoriensis</name>
    <dbReference type="NCBI Taxonomy" id="218821"/>
    <lineage>
        <taxon>Bacteria</taxon>
        <taxon>Bacillati</taxon>
        <taxon>Actinomycetota</taxon>
        <taxon>Actinomycetes</taxon>
        <taxon>Pseudonocardiales</taxon>
        <taxon>Pseudonocardiaceae</taxon>
        <taxon>Amycolatopsis</taxon>
    </lineage>
</organism>
<evidence type="ECO:0000313" key="3">
    <source>
        <dbReference type="Proteomes" id="UP000198878"/>
    </source>
</evidence>
<keyword evidence="3" id="KW-1185">Reference proteome</keyword>
<dbReference type="Pfam" id="PF13466">
    <property type="entry name" value="STAS_2"/>
    <property type="match status" value="1"/>
</dbReference>
<dbReference type="CDD" id="cd07043">
    <property type="entry name" value="STAS_anti-anti-sigma_factors"/>
    <property type="match status" value="1"/>
</dbReference>
<dbReference type="InterPro" id="IPR002645">
    <property type="entry name" value="STAS_dom"/>
</dbReference>
<dbReference type="EMBL" id="FNUJ01000001">
    <property type="protein sequence ID" value="SEF20796.1"/>
    <property type="molecule type" value="Genomic_DNA"/>
</dbReference>
<dbReference type="InterPro" id="IPR036513">
    <property type="entry name" value="STAS_dom_sf"/>
</dbReference>
<evidence type="ECO:0000313" key="2">
    <source>
        <dbReference type="EMBL" id="SEF20796.1"/>
    </source>
</evidence>
<evidence type="ECO:0000259" key="1">
    <source>
        <dbReference type="PROSITE" id="PS50801"/>
    </source>
</evidence>